<feature type="domain" description="Formamidopyrimidine-DNA glycosylase catalytic" evidence="17">
    <location>
        <begin position="2"/>
        <end position="116"/>
    </location>
</feature>
<dbReference type="GO" id="GO:0008270">
    <property type="term" value="F:zinc ion binding"/>
    <property type="evidence" value="ECO:0007669"/>
    <property type="project" value="UniProtKB-KW"/>
</dbReference>
<dbReference type="InterPro" id="IPR010979">
    <property type="entry name" value="Ribosomal_uS13-like_H2TH"/>
</dbReference>
<dbReference type="InterPro" id="IPR000214">
    <property type="entry name" value="Znf_DNA_glyclase/AP_lyase"/>
</dbReference>
<gene>
    <name evidence="18" type="ORF">METZ01_LOCUS346581</name>
</gene>
<evidence type="ECO:0000256" key="11">
    <source>
        <dbReference type="ARBA" id="ARBA00023204"/>
    </source>
</evidence>
<evidence type="ECO:0000256" key="1">
    <source>
        <dbReference type="ARBA" id="ARBA00001668"/>
    </source>
</evidence>
<dbReference type="EMBL" id="UINC01119704">
    <property type="protein sequence ID" value="SVC93727.1"/>
    <property type="molecule type" value="Genomic_DNA"/>
</dbReference>
<name>A0A382R9A6_9ZZZZ</name>
<dbReference type="SUPFAM" id="SSF57716">
    <property type="entry name" value="Glucocorticoid receptor-like (DNA-binding domain)"/>
    <property type="match status" value="1"/>
</dbReference>
<evidence type="ECO:0000256" key="15">
    <source>
        <dbReference type="ARBA" id="ARBA00044632"/>
    </source>
</evidence>
<dbReference type="PROSITE" id="PS51068">
    <property type="entry name" value="FPG_CAT"/>
    <property type="match status" value="1"/>
</dbReference>
<dbReference type="CDD" id="cd08966">
    <property type="entry name" value="EcFpg-like_N"/>
    <property type="match status" value="1"/>
</dbReference>
<evidence type="ECO:0008006" key="19">
    <source>
        <dbReference type="Google" id="ProtNLM"/>
    </source>
</evidence>
<sequence length="272" mass="31834">MPELPEVQTVVDFLKDKLAGKTIQSVQSPNGYKGVFENGSLANYRTFLYKRQIQSIWRRGKFIIMELDSGFLLFHLRMTGRFILELPNKSEYKYISFQLKFNDGSNLFFRDTRKFGRAYICQNLEWLEDRLGIEPLSNHLTSTWLYQQLKQRRRMMKPLLMDQRLIAGLGNIYVDEALWQAKIHPKAISFKIGKVRCIKLCLAIKDILSSAIKYKGTTIIDYSYGSNKKGRFKKELKVFGRINKPCLRCSMSIAKIFVSQRGTYYCKKCQRV</sequence>
<keyword evidence="8" id="KW-0378">Hydrolase</keyword>
<dbReference type="SUPFAM" id="SSF46946">
    <property type="entry name" value="S13-like H2TH domain"/>
    <property type="match status" value="1"/>
</dbReference>
<keyword evidence="6" id="KW-0227">DNA damage</keyword>
<dbReference type="PANTHER" id="PTHR22993">
    <property type="entry name" value="FORMAMIDOPYRIMIDINE-DNA GLYCOSYLASE"/>
    <property type="match status" value="1"/>
</dbReference>
<protein>
    <recommendedName>
        <fullName evidence="19">Formamidopyrimidine-DNA glycosylase catalytic domain-containing protein</fullName>
    </recommendedName>
</protein>
<comment type="catalytic activity">
    <reaction evidence="1">
        <text>Hydrolysis of DNA containing ring-opened 7-methylguanine residues, releasing 2,6-diamino-4-hydroxy-5-(N-methyl)formamidopyrimidine.</text>
        <dbReference type="EC" id="3.2.2.23"/>
    </reaction>
</comment>
<keyword evidence="10" id="KW-0238">DNA-binding</keyword>
<evidence type="ECO:0000256" key="10">
    <source>
        <dbReference type="ARBA" id="ARBA00023125"/>
    </source>
</evidence>
<evidence type="ECO:0000256" key="14">
    <source>
        <dbReference type="ARBA" id="ARBA00023295"/>
    </source>
</evidence>
<dbReference type="FunFam" id="1.10.8.50:FF:000003">
    <property type="entry name" value="Formamidopyrimidine-DNA glycosylase"/>
    <property type="match status" value="1"/>
</dbReference>
<keyword evidence="9" id="KW-0862">Zinc</keyword>
<dbReference type="Pfam" id="PF01149">
    <property type="entry name" value="Fapy_DNA_glyco"/>
    <property type="match status" value="1"/>
</dbReference>
<dbReference type="InterPro" id="IPR035937">
    <property type="entry name" value="FPG_N"/>
</dbReference>
<keyword evidence="7" id="KW-0863">Zinc-finger</keyword>
<accession>A0A382R9A6</accession>
<keyword evidence="5" id="KW-0479">Metal-binding</keyword>
<dbReference type="PROSITE" id="PS51066">
    <property type="entry name" value="ZF_FPG_2"/>
    <property type="match status" value="1"/>
</dbReference>
<dbReference type="InterPro" id="IPR010663">
    <property type="entry name" value="Znf_FPG/IleRS"/>
</dbReference>
<keyword evidence="13" id="KW-0511">Multifunctional enzyme</keyword>
<dbReference type="InterPro" id="IPR020629">
    <property type="entry name" value="FPG_Glyclase"/>
</dbReference>
<comment type="similarity">
    <text evidence="3">Belongs to the FPG family.</text>
</comment>
<keyword evidence="11" id="KW-0234">DNA repair</keyword>
<dbReference type="InterPro" id="IPR015887">
    <property type="entry name" value="DNA_glyclase_Znf_dom_DNA_BS"/>
</dbReference>
<dbReference type="GO" id="GO:0034039">
    <property type="term" value="F:8-oxo-7,8-dihydroguanine DNA N-glycosylase activity"/>
    <property type="evidence" value="ECO:0007669"/>
    <property type="project" value="TreeGrafter"/>
</dbReference>
<comment type="subunit">
    <text evidence="4">Monomer.</text>
</comment>
<evidence type="ECO:0000259" key="17">
    <source>
        <dbReference type="PROSITE" id="PS51068"/>
    </source>
</evidence>
<evidence type="ECO:0000313" key="18">
    <source>
        <dbReference type="EMBL" id="SVC93727.1"/>
    </source>
</evidence>
<evidence type="ECO:0000256" key="12">
    <source>
        <dbReference type="ARBA" id="ARBA00023239"/>
    </source>
</evidence>
<keyword evidence="14" id="KW-0326">Glycosidase</keyword>
<dbReference type="Pfam" id="PF06831">
    <property type="entry name" value="H2TH"/>
    <property type="match status" value="1"/>
</dbReference>
<dbReference type="AlphaFoldDB" id="A0A382R9A6"/>
<dbReference type="Pfam" id="PF06827">
    <property type="entry name" value="zf-FPG_IleRS"/>
    <property type="match status" value="1"/>
</dbReference>
<dbReference type="SMART" id="SM01232">
    <property type="entry name" value="H2TH"/>
    <property type="match status" value="1"/>
</dbReference>
<evidence type="ECO:0000256" key="9">
    <source>
        <dbReference type="ARBA" id="ARBA00022833"/>
    </source>
</evidence>
<keyword evidence="12" id="KW-0456">Lyase</keyword>
<evidence type="ECO:0000256" key="7">
    <source>
        <dbReference type="ARBA" id="ARBA00022771"/>
    </source>
</evidence>
<dbReference type="GO" id="GO:0140078">
    <property type="term" value="F:class I DNA-(apurinic or apyrimidinic site) endonuclease activity"/>
    <property type="evidence" value="ECO:0007669"/>
    <property type="project" value="UniProtKB-EC"/>
</dbReference>
<dbReference type="NCBIfam" id="NF002211">
    <property type="entry name" value="PRK01103.1"/>
    <property type="match status" value="1"/>
</dbReference>
<dbReference type="InterPro" id="IPR012319">
    <property type="entry name" value="FPG_cat"/>
</dbReference>
<dbReference type="GO" id="GO:0006284">
    <property type="term" value="P:base-excision repair"/>
    <property type="evidence" value="ECO:0007669"/>
    <property type="project" value="InterPro"/>
</dbReference>
<dbReference type="NCBIfam" id="TIGR00577">
    <property type="entry name" value="fpg"/>
    <property type="match status" value="1"/>
</dbReference>
<evidence type="ECO:0000256" key="2">
    <source>
        <dbReference type="ARBA" id="ARBA00001947"/>
    </source>
</evidence>
<reference evidence="18" key="1">
    <citation type="submission" date="2018-05" db="EMBL/GenBank/DDBJ databases">
        <authorList>
            <person name="Lanie J.A."/>
            <person name="Ng W.-L."/>
            <person name="Kazmierczak K.M."/>
            <person name="Andrzejewski T.M."/>
            <person name="Davidsen T.M."/>
            <person name="Wayne K.J."/>
            <person name="Tettelin H."/>
            <person name="Glass J.I."/>
            <person name="Rusch D."/>
            <person name="Podicherti R."/>
            <person name="Tsui H.-C.T."/>
            <person name="Winkler M.E."/>
        </authorList>
    </citation>
    <scope>NUCLEOTIDE SEQUENCE</scope>
</reference>
<dbReference type="PROSITE" id="PS01242">
    <property type="entry name" value="ZF_FPG_1"/>
    <property type="match status" value="1"/>
</dbReference>
<dbReference type="Gene3D" id="1.10.8.50">
    <property type="match status" value="1"/>
</dbReference>
<comment type="catalytic activity">
    <reaction evidence="15">
        <text>2'-deoxyribonucleotide-(2'-deoxyribose 5'-phosphate)-2'-deoxyribonucleotide-DNA = a 3'-end 2'-deoxyribonucleotide-(2,3-dehydro-2,3-deoxyribose 5'-phosphate)-DNA + a 5'-end 5'-phospho-2'-deoxyribonucleoside-DNA + H(+)</text>
        <dbReference type="Rhea" id="RHEA:66592"/>
        <dbReference type="Rhea" id="RHEA-COMP:13180"/>
        <dbReference type="Rhea" id="RHEA-COMP:16897"/>
        <dbReference type="Rhea" id="RHEA-COMP:17067"/>
        <dbReference type="ChEBI" id="CHEBI:15378"/>
        <dbReference type="ChEBI" id="CHEBI:136412"/>
        <dbReference type="ChEBI" id="CHEBI:157695"/>
        <dbReference type="ChEBI" id="CHEBI:167181"/>
        <dbReference type="EC" id="4.2.99.18"/>
    </reaction>
</comment>
<dbReference type="PANTHER" id="PTHR22993:SF9">
    <property type="entry name" value="FORMAMIDOPYRIMIDINE-DNA GLYCOSYLASE"/>
    <property type="match status" value="1"/>
</dbReference>
<evidence type="ECO:0000259" key="16">
    <source>
        <dbReference type="PROSITE" id="PS51066"/>
    </source>
</evidence>
<evidence type="ECO:0000256" key="6">
    <source>
        <dbReference type="ARBA" id="ARBA00022763"/>
    </source>
</evidence>
<evidence type="ECO:0000256" key="4">
    <source>
        <dbReference type="ARBA" id="ARBA00011245"/>
    </source>
</evidence>
<evidence type="ECO:0000256" key="8">
    <source>
        <dbReference type="ARBA" id="ARBA00022801"/>
    </source>
</evidence>
<evidence type="ECO:0000256" key="5">
    <source>
        <dbReference type="ARBA" id="ARBA00022723"/>
    </source>
</evidence>
<dbReference type="InterPro" id="IPR015886">
    <property type="entry name" value="H2TH_FPG"/>
</dbReference>
<evidence type="ECO:0000256" key="13">
    <source>
        <dbReference type="ARBA" id="ARBA00023268"/>
    </source>
</evidence>
<dbReference type="SUPFAM" id="SSF81624">
    <property type="entry name" value="N-terminal domain of MutM-like DNA repair proteins"/>
    <property type="match status" value="1"/>
</dbReference>
<dbReference type="Gene3D" id="3.20.190.10">
    <property type="entry name" value="MutM-like, N-terminal"/>
    <property type="match status" value="1"/>
</dbReference>
<dbReference type="GO" id="GO:0003684">
    <property type="term" value="F:damaged DNA binding"/>
    <property type="evidence" value="ECO:0007669"/>
    <property type="project" value="InterPro"/>
</dbReference>
<organism evidence="18">
    <name type="scientific">marine metagenome</name>
    <dbReference type="NCBI Taxonomy" id="408172"/>
    <lineage>
        <taxon>unclassified sequences</taxon>
        <taxon>metagenomes</taxon>
        <taxon>ecological metagenomes</taxon>
    </lineage>
</organism>
<comment type="cofactor">
    <cofactor evidence="2">
        <name>Zn(2+)</name>
        <dbReference type="ChEBI" id="CHEBI:29105"/>
    </cofactor>
</comment>
<evidence type="ECO:0000256" key="3">
    <source>
        <dbReference type="ARBA" id="ARBA00009409"/>
    </source>
</evidence>
<dbReference type="SMART" id="SM00898">
    <property type="entry name" value="Fapy_DNA_glyco"/>
    <property type="match status" value="1"/>
</dbReference>
<feature type="domain" description="FPG-type" evidence="16">
    <location>
        <begin position="237"/>
        <end position="271"/>
    </location>
</feature>
<proteinExistence type="inferred from homology"/>